<feature type="non-terminal residue" evidence="1">
    <location>
        <position position="1"/>
    </location>
</feature>
<accession>A0A9P1GD57</accession>
<dbReference type="AlphaFoldDB" id="A0A9P1GD57"/>
<dbReference type="Proteomes" id="UP001152797">
    <property type="component" value="Unassembled WGS sequence"/>
</dbReference>
<dbReference type="Gene3D" id="3.20.20.20">
    <property type="entry name" value="Dihydropteroate synthase-like"/>
    <property type="match status" value="1"/>
</dbReference>
<dbReference type="InterPro" id="IPR011005">
    <property type="entry name" value="Dihydropteroate_synth-like_sf"/>
</dbReference>
<reference evidence="2 3" key="2">
    <citation type="submission" date="2024-05" db="EMBL/GenBank/DDBJ databases">
        <authorList>
            <person name="Chen Y."/>
            <person name="Shah S."/>
            <person name="Dougan E. K."/>
            <person name="Thang M."/>
            <person name="Chan C."/>
        </authorList>
    </citation>
    <scope>NUCLEOTIDE SEQUENCE [LARGE SCALE GENOMIC DNA]</scope>
</reference>
<gene>
    <name evidence="1" type="ORF">C1SCF055_LOCUS35025</name>
</gene>
<dbReference type="GO" id="GO:0032259">
    <property type="term" value="P:methylation"/>
    <property type="evidence" value="ECO:0007669"/>
    <property type="project" value="UniProtKB-KW"/>
</dbReference>
<evidence type="ECO:0000313" key="3">
    <source>
        <dbReference type="Proteomes" id="UP001152797"/>
    </source>
</evidence>
<dbReference type="EMBL" id="CAMXCT020004593">
    <property type="protein sequence ID" value="CAL1163061.1"/>
    <property type="molecule type" value="Genomic_DNA"/>
</dbReference>
<feature type="non-terminal residue" evidence="1">
    <location>
        <position position="50"/>
    </location>
</feature>
<dbReference type="OrthoDB" id="261426at2759"/>
<name>A0A9P1GD57_9DINO</name>
<keyword evidence="2" id="KW-0808">Transferase</keyword>
<organism evidence="1">
    <name type="scientific">Cladocopium goreaui</name>
    <dbReference type="NCBI Taxonomy" id="2562237"/>
    <lineage>
        <taxon>Eukaryota</taxon>
        <taxon>Sar</taxon>
        <taxon>Alveolata</taxon>
        <taxon>Dinophyceae</taxon>
        <taxon>Suessiales</taxon>
        <taxon>Symbiodiniaceae</taxon>
        <taxon>Cladocopium</taxon>
    </lineage>
</organism>
<keyword evidence="3" id="KW-1185">Reference proteome</keyword>
<dbReference type="EMBL" id="CAMXCT010004593">
    <property type="protein sequence ID" value="CAI4009686.1"/>
    <property type="molecule type" value="Genomic_DNA"/>
</dbReference>
<comment type="caution">
    <text evidence="1">The sequence shown here is derived from an EMBL/GenBank/DDBJ whole genome shotgun (WGS) entry which is preliminary data.</text>
</comment>
<protein>
    <submittedName>
        <fullName evidence="2">Methionine synthase (5-methyltetrahydrofolate--homocysteine methyltransferase) (Vitamin-B12 dependent methionine synthase)</fullName>
    </submittedName>
</protein>
<reference evidence="1" key="1">
    <citation type="submission" date="2022-10" db="EMBL/GenBank/DDBJ databases">
        <authorList>
            <person name="Chen Y."/>
            <person name="Dougan E. K."/>
            <person name="Chan C."/>
            <person name="Rhodes N."/>
            <person name="Thang M."/>
        </authorList>
    </citation>
    <scope>NUCLEOTIDE SEQUENCE</scope>
</reference>
<sequence length="50" mass="5420">DICVDGVANDGSNRGSKVLMTKFTTLCDADPRVAKSPMMICSSDWKVVKE</sequence>
<dbReference type="GO" id="GO:0008168">
    <property type="term" value="F:methyltransferase activity"/>
    <property type="evidence" value="ECO:0007669"/>
    <property type="project" value="UniProtKB-KW"/>
</dbReference>
<proteinExistence type="predicted"/>
<evidence type="ECO:0000313" key="2">
    <source>
        <dbReference type="EMBL" id="CAL4796998.1"/>
    </source>
</evidence>
<dbReference type="EMBL" id="CAMXCT030004593">
    <property type="protein sequence ID" value="CAL4796998.1"/>
    <property type="molecule type" value="Genomic_DNA"/>
</dbReference>
<evidence type="ECO:0000313" key="1">
    <source>
        <dbReference type="EMBL" id="CAI4009686.1"/>
    </source>
</evidence>
<keyword evidence="2" id="KW-0489">Methyltransferase</keyword>